<accession>A0AAV8FX16</accession>
<keyword evidence="2" id="KW-1185">Reference proteome</keyword>
<dbReference type="EMBL" id="JAMFTS010000002">
    <property type="protein sequence ID" value="KAJ4794822.1"/>
    <property type="molecule type" value="Genomic_DNA"/>
</dbReference>
<dbReference type="AlphaFoldDB" id="A0AAV8FX16"/>
<evidence type="ECO:0000313" key="2">
    <source>
        <dbReference type="Proteomes" id="UP001140206"/>
    </source>
</evidence>
<gene>
    <name evidence="1" type="ORF">LUZ62_046068</name>
</gene>
<evidence type="ECO:0000313" key="1">
    <source>
        <dbReference type="EMBL" id="KAJ4794822.1"/>
    </source>
</evidence>
<dbReference type="PANTHER" id="PTHR37898:SF1">
    <property type="entry name" value="OS05G0540200 PROTEIN"/>
    <property type="match status" value="1"/>
</dbReference>
<dbReference type="PANTHER" id="PTHR37898">
    <property type="entry name" value="OS05G0540200 PROTEIN"/>
    <property type="match status" value="1"/>
</dbReference>
<dbReference type="InterPro" id="IPR037759">
    <property type="entry name" value="At4g29660-like"/>
</dbReference>
<name>A0AAV8FX16_9POAL</name>
<proteinExistence type="predicted"/>
<dbReference type="Proteomes" id="UP001140206">
    <property type="component" value="Chromosome 2"/>
</dbReference>
<reference evidence="1" key="1">
    <citation type="submission" date="2022-08" db="EMBL/GenBank/DDBJ databases">
        <authorList>
            <person name="Marques A."/>
        </authorList>
    </citation>
    <scope>NUCLEOTIDE SEQUENCE</scope>
    <source>
        <strain evidence="1">RhyPub2mFocal</strain>
        <tissue evidence="1">Leaves</tissue>
    </source>
</reference>
<protein>
    <submittedName>
        <fullName evidence="1">Embryo defective 2752 protein</fullName>
    </submittedName>
</protein>
<organism evidence="1 2">
    <name type="scientific">Rhynchospora pubera</name>
    <dbReference type="NCBI Taxonomy" id="906938"/>
    <lineage>
        <taxon>Eukaryota</taxon>
        <taxon>Viridiplantae</taxon>
        <taxon>Streptophyta</taxon>
        <taxon>Embryophyta</taxon>
        <taxon>Tracheophyta</taxon>
        <taxon>Spermatophyta</taxon>
        <taxon>Magnoliopsida</taxon>
        <taxon>Liliopsida</taxon>
        <taxon>Poales</taxon>
        <taxon>Cyperaceae</taxon>
        <taxon>Cyperoideae</taxon>
        <taxon>Rhynchosporeae</taxon>
        <taxon>Rhynchospora</taxon>
    </lineage>
</organism>
<comment type="caution">
    <text evidence="1">The sequence shown here is derived from an EMBL/GenBank/DDBJ whole genome shotgun (WGS) entry which is preliminary data.</text>
</comment>
<sequence length="74" mass="8633">MIEPYRRPKSFGPLISICVAAFYTDVVGAAVTEQLYKTFYGTSRLHKPMDITQKHKFLWSCWLEKHSYASVLFE</sequence>